<dbReference type="GeneID" id="110976996"/>
<dbReference type="InterPro" id="IPR020479">
    <property type="entry name" value="HD_metazoa"/>
</dbReference>
<dbReference type="GO" id="GO:0000981">
    <property type="term" value="F:DNA-binding transcription factor activity, RNA polymerase II-specific"/>
    <property type="evidence" value="ECO:0007669"/>
    <property type="project" value="InterPro"/>
</dbReference>
<keyword evidence="2 4" id="KW-0371">Homeobox</keyword>
<sequence length="347" mass="38554">MNSIFECFDSPSSKSAFTEFQQYHQLHHHFTGGPPAPTTPMTCSSTAVPPSPYAVPPHPSMQCTPTPRSFCEPVTGTPETAYNATASSMQHPVRHLGYSFPLSPMGSHNHHSAYSHHYHTPQTREEYPIQSKEAILDTDDDDQALPKVNGKGKKLRKPRTIYSSLQLQKLNQRFTKTQYLALPERADLAASLGLTQTQVKIWFQNRRSKYKKLLKQQGATPTSSTGSLDSEQDQSQTPTLPDTLSPQDTGTHSLESSSQPVRASSCYNRPQNITSQLPNGEGNSTHSNPTPSWDYSGEVLGQALRSNHGESFPYQQQQLAQHYHYSWFGQDITAGLPPQHIMAPVPQ</sequence>
<evidence type="ECO:0000256" key="4">
    <source>
        <dbReference type="PROSITE-ProRule" id="PRU00108"/>
    </source>
</evidence>
<dbReference type="InterPro" id="IPR000047">
    <property type="entry name" value="HTH_motif"/>
</dbReference>
<comment type="subcellular location">
    <subcellularLocation>
        <location evidence="4 5">Nucleus</location>
    </subcellularLocation>
</comment>
<name>A0A8B7Y1P8_ACAPL</name>
<keyword evidence="3 4" id="KW-0539">Nucleus</keyword>
<dbReference type="OMA" id="QTREEYP"/>
<dbReference type="AlphaFoldDB" id="A0A8B7Y1P8"/>
<dbReference type="Gene3D" id="1.10.10.60">
    <property type="entry name" value="Homeodomain-like"/>
    <property type="match status" value="1"/>
</dbReference>
<reference evidence="9" key="1">
    <citation type="submission" date="2025-08" db="UniProtKB">
        <authorList>
            <consortium name="RefSeq"/>
        </authorList>
    </citation>
    <scope>IDENTIFICATION</scope>
</reference>
<feature type="DNA-binding region" description="Homeobox" evidence="4">
    <location>
        <begin position="155"/>
        <end position="214"/>
    </location>
</feature>
<dbReference type="PANTHER" id="PTHR24327">
    <property type="entry name" value="HOMEOBOX PROTEIN"/>
    <property type="match status" value="1"/>
</dbReference>
<evidence type="ECO:0000313" key="9">
    <source>
        <dbReference type="RefSeq" id="XP_022086447.1"/>
    </source>
</evidence>
<dbReference type="CDD" id="cd00086">
    <property type="entry name" value="homeodomain"/>
    <property type="match status" value="1"/>
</dbReference>
<evidence type="ECO:0000256" key="2">
    <source>
        <dbReference type="ARBA" id="ARBA00023155"/>
    </source>
</evidence>
<dbReference type="OrthoDB" id="6159439at2759"/>
<dbReference type="FunFam" id="1.10.10.60:FF:000707">
    <property type="entry name" value="Dlx"/>
    <property type="match status" value="1"/>
</dbReference>
<evidence type="ECO:0000259" key="7">
    <source>
        <dbReference type="PROSITE" id="PS50071"/>
    </source>
</evidence>
<dbReference type="InterPro" id="IPR009057">
    <property type="entry name" value="Homeodomain-like_sf"/>
</dbReference>
<evidence type="ECO:0000256" key="5">
    <source>
        <dbReference type="RuleBase" id="RU000682"/>
    </source>
</evidence>
<feature type="domain" description="Homeobox" evidence="7">
    <location>
        <begin position="153"/>
        <end position="213"/>
    </location>
</feature>
<dbReference type="InterPro" id="IPR001356">
    <property type="entry name" value="HD"/>
</dbReference>
<evidence type="ECO:0000313" key="8">
    <source>
        <dbReference type="Proteomes" id="UP000694845"/>
    </source>
</evidence>
<proteinExistence type="predicted"/>
<dbReference type="PROSITE" id="PS00027">
    <property type="entry name" value="HOMEOBOX_1"/>
    <property type="match status" value="1"/>
</dbReference>
<dbReference type="PRINTS" id="PR00024">
    <property type="entry name" value="HOMEOBOX"/>
</dbReference>
<evidence type="ECO:0000256" key="3">
    <source>
        <dbReference type="ARBA" id="ARBA00023242"/>
    </source>
</evidence>
<gene>
    <name evidence="9" type="primary">LOC110976996</name>
</gene>
<protein>
    <submittedName>
        <fullName evidence="9">Homeobox protein Dlx6a-like isoform X1</fullName>
    </submittedName>
</protein>
<evidence type="ECO:0000256" key="6">
    <source>
        <dbReference type="SAM" id="MobiDB-lite"/>
    </source>
</evidence>
<keyword evidence="1 4" id="KW-0238">DNA-binding</keyword>
<keyword evidence="8" id="KW-1185">Reference proteome</keyword>
<evidence type="ECO:0000256" key="1">
    <source>
        <dbReference type="ARBA" id="ARBA00023125"/>
    </source>
</evidence>
<feature type="compositionally biased region" description="Polar residues" evidence="6">
    <location>
        <begin position="217"/>
        <end position="293"/>
    </location>
</feature>
<dbReference type="SMART" id="SM00389">
    <property type="entry name" value="HOX"/>
    <property type="match status" value="1"/>
</dbReference>
<dbReference type="InterPro" id="IPR050460">
    <property type="entry name" value="Distal-less_Homeobox_TF"/>
</dbReference>
<dbReference type="PRINTS" id="PR00031">
    <property type="entry name" value="HTHREPRESSR"/>
</dbReference>
<dbReference type="SUPFAM" id="SSF46689">
    <property type="entry name" value="Homeodomain-like"/>
    <property type="match status" value="1"/>
</dbReference>
<organism evidence="8 9">
    <name type="scientific">Acanthaster planci</name>
    <name type="common">Crown-of-thorns starfish</name>
    <dbReference type="NCBI Taxonomy" id="133434"/>
    <lineage>
        <taxon>Eukaryota</taxon>
        <taxon>Metazoa</taxon>
        <taxon>Echinodermata</taxon>
        <taxon>Eleutherozoa</taxon>
        <taxon>Asterozoa</taxon>
        <taxon>Asteroidea</taxon>
        <taxon>Valvatacea</taxon>
        <taxon>Valvatida</taxon>
        <taxon>Acanthasteridae</taxon>
        <taxon>Acanthaster</taxon>
    </lineage>
</organism>
<dbReference type="PROSITE" id="PS50071">
    <property type="entry name" value="HOMEOBOX_2"/>
    <property type="match status" value="1"/>
</dbReference>
<dbReference type="PANTHER" id="PTHR24327:SF81">
    <property type="entry name" value="HOMEOTIC PROTEIN DISTAL-LESS-RELATED"/>
    <property type="match status" value="1"/>
</dbReference>
<feature type="region of interest" description="Disordered" evidence="6">
    <location>
        <begin position="213"/>
        <end position="296"/>
    </location>
</feature>
<accession>A0A8B7Y1P8</accession>
<dbReference type="GO" id="GO:0005634">
    <property type="term" value="C:nucleus"/>
    <property type="evidence" value="ECO:0007669"/>
    <property type="project" value="UniProtKB-SubCell"/>
</dbReference>
<dbReference type="Pfam" id="PF00046">
    <property type="entry name" value="Homeodomain"/>
    <property type="match status" value="1"/>
</dbReference>
<dbReference type="GO" id="GO:0000978">
    <property type="term" value="F:RNA polymerase II cis-regulatory region sequence-specific DNA binding"/>
    <property type="evidence" value="ECO:0007669"/>
    <property type="project" value="TreeGrafter"/>
</dbReference>
<dbReference type="Proteomes" id="UP000694845">
    <property type="component" value="Unplaced"/>
</dbReference>
<dbReference type="InterPro" id="IPR017970">
    <property type="entry name" value="Homeobox_CS"/>
</dbReference>
<dbReference type="KEGG" id="aplc:110976996"/>
<dbReference type="RefSeq" id="XP_022086447.1">
    <property type="nucleotide sequence ID" value="XM_022230755.1"/>
</dbReference>